<organism evidence="3 4">
    <name type="scientific">Aerococcus urinae</name>
    <dbReference type="NCBI Taxonomy" id="1376"/>
    <lineage>
        <taxon>Bacteria</taxon>
        <taxon>Bacillati</taxon>
        <taxon>Bacillota</taxon>
        <taxon>Bacilli</taxon>
        <taxon>Lactobacillales</taxon>
        <taxon>Aerococcaceae</taxon>
        <taxon>Aerococcus</taxon>
    </lineage>
</organism>
<reference evidence="3 4" key="1">
    <citation type="submission" date="2020-12" db="EMBL/GenBank/DDBJ databases">
        <title>FDA dAtabase for Regulatory Grade micrObial Sequences (FDA-ARGOS): Supporting development and validation of Infectious Disease Dx tests.</title>
        <authorList>
            <person name="Sproer C."/>
            <person name="Gronow S."/>
            <person name="Severitt S."/>
            <person name="Schroder I."/>
            <person name="Tallon L."/>
            <person name="Sadzewicz L."/>
            <person name="Zhao X."/>
            <person name="Boylan J."/>
            <person name="Ott S."/>
            <person name="Bowen H."/>
            <person name="Vavikolanu K."/>
            <person name="Mehta A."/>
            <person name="Aluvathingal J."/>
            <person name="Nadendla S."/>
            <person name="Lowell S."/>
            <person name="Myers T."/>
            <person name="Yan Y."/>
            <person name="Sichtig H."/>
        </authorList>
    </citation>
    <scope>NUCLEOTIDE SEQUENCE [LARGE SCALE GENOMIC DNA]</scope>
    <source>
        <strain evidence="3 4">FDAARGOS_911</strain>
    </source>
</reference>
<evidence type="ECO:0000259" key="1">
    <source>
        <dbReference type="Pfam" id="PF08975"/>
    </source>
</evidence>
<gene>
    <name evidence="3" type="ORF">I6G68_03600</name>
    <name evidence="2" type="ORF">ODY43_07800</name>
</gene>
<dbReference type="Proteomes" id="UP001069145">
    <property type="component" value="Unassembled WGS sequence"/>
</dbReference>
<dbReference type="InterPro" id="IPR009097">
    <property type="entry name" value="Cyclic_Pdiesterase"/>
</dbReference>
<dbReference type="Gene3D" id="3.90.1140.10">
    <property type="entry name" value="Cyclic phosphodiesterase"/>
    <property type="match status" value="1"/>
</dbReference>
<dbReference type="Proteomes" id="UP000594771">
    <property type="component" value="Chromosome"/>
</dbReference>
<accession>A0A0X8FF31</accession>
<dbReference type="AlphaFoldDB" id="A0A0X8FF31"/>
<evidence type="ECO:0000313" key="3">
    <source>
        <dbReference type="EMBL" id="QPS02153.1"/>
    </source>
</evidence>
<dbReference type="EMBL" id="JAOTML010000009">
    <property type="protein sequence ID" value="MCY3053891.1"/>
    <property type="molecule type" value="Genomic_DNA"/>
</dbReference>
<dbReference type="GeneID" id="35768083"/>
<dbReference type="InterPro" id="IPR015069">
    <property type="entry name" value="2H-PEstase_DUF1868"/>
</dbReference>
<evidence type="ECO:0000313" key="2">
    <source>
        <dbReference type="EMBL" id="MCY3053891.1"/>
    </source>
</evidence>
<dbReference type="OrthoDB" id="151828at2"/>
<evidence type="ECO:0000313" key="5">
    <source>
        <dbReference type="Proteomes" id="UP001069145"/>
    </source>
</evidence>
<proteinExistence type="predicted"/>
<dbReference type="KEGG" id="aun:AWM73_06435"/>
<dbReference type="SUPFAM" id="SSF55144">
    <property type="entry name" value="LigT-like"/>
    <property type="match status" value="1"/>
</dbReference>
<evidence type="ECO:0000313" key="4">
    <source>
        <dbReference type="Proteomes" id="UP000594771"/>
    </source>
</evidence>
<keyword evidence="5" id="KW-1185">Reference proteome</keyword>
<dbReference type="RefSeq" id="WP_060778607.1">
    <property type="nucleotide sequence ID" value="NZ_CAJHLF010000007.1"/>
</dbReference>
<feature type="domain" description="DUF1868" evidence="1">
    <location>
        <begin position="9"/>
        <end position="125"/>
    </location>
</feature>
<protein>
    <submittedName>
        <fullName evidence="3">DUF1868 domain-containing protein</fullName>
    </submittedName>
</protein>
<reference evidence="2" key="2">
    <citation type="submission" date="2022-09" db="EMBL/GenBank/DDBJ databases">
        <title>Aerococcus urinae taxonomy study.</title>
        <authorList>
            <person name="Christensen J."/>
            <person name="Senneby E."/>
        </authorList>
    </citation>
    <scope>NUCLEOTIDE SEQUENCE</scope>
    <source>
        <strain evidence="2">NLD-066-U95</strain>
    </source>
</reference>
<sequence>MEINNPQDKFTKTGQVVSNPGYTVISFANEAMDDLVAYGKQVQAAFSTLPQGDQDKLALLPPSSYHITVLGLFKERDQGTDKWPAFLPKTYSRQKIKQALLQRFNQVAKPQNIKMRVSGLIPQAILLEPSDVDSYHRLDNYRRQLADAFQLPLEEDYQFHMSLSYLLGEESSAITDVCQQLESELLKLDPFLLPQPDLAFYEDMLAFHPLLNSETYSGGNHASSDY</sequence>
<dbReference type="Pfam" id="PF08975">
    <property type="entry name" value="2H-phosphodiest"/>
    <property type="match status" value="1"/>
</dbReference>
<dbReference type="EMBL" id="CP065662">
    <property type="protein sequence ID" value="QPS02153.1"/>
    <property type="molecule type" value="Genomic_DNA"/>
</dbReference>
<name>A0A0X8FF31_9LACT</name>